<comment type="similarity">
    <text evidence="1">Belongs to the TIM50 family.</text>
</comment>
<dbReference type="InterPro" id="IPR050365">
    <property type="entry name" value="TIM50"/>
</dbReference>
<evidence type="ECO:0000259" key="3">
    <source>
        <dbReference type="PROSITE" id="PS50969"/>
    </source>
</evidence>
<reference evidence="4 5" key="1">
    <citation type="submission" date="2024-03" db="EMBL/GenBank/DDBJ databases">
        <authorList>
            <person name="Gkanogiannis A."/>
            <person name="Becerra Lopez-Lavalle L."/>
        </authorList>
    </citation>
    <scope>NUCLEOTIDE SEQUENCE [LARGE SCALE GENOMIC DNA]</scope>
</reference>
<feature type="domain" description="FCP1 homology" evidence="3">
    <location>
        <begin position="312"/>
        <end position="487"/>
    </location>
</feature>
<dbReference type="PROSITE" id="PS50969">
    <property type="entry name" value="FCP1"/>
    <property type="match status" value="1"/>
</dbReference>
<keyword evidence="1" id="KW-0811">Translocation</keyword>
<dbReference type="Gene3D" id="3.40.50.1000">
    <property type="entry name" value="HAD superfamily/HAD-like"/>
    <property type="match status" value="1"/>
</dbReference>
<keyword evidence="1" id="KW-0653">Protein transport</keyword>
<evidence type="ECO:0000256" key="2">
    <source>
        <dbReference type="SAM" id="MobiDB-lite"/>
    </source>
</evidence>
<comment type="function">
    <text evidence="1">Essential component of the TIM23 complex, a complex that mediates the translocation of transit peptide-containing proteins across the mitochondrial inner membrane.</text>
</comment>
<evidence type="ECO:0000313" key="5">
    <source>
        <dbReference type="Proteomes" id="UP001642487"/>
    </source>
</evidence>
<dbReference type="InterPro" id="IPR023214">
    <property type="entry name" value="HAD_sf"/>
</dbReference>
<dbReference type="EMBL" id="OZ021744">
    <property type="protein sequence ID" value="CAK9312218.1"/>
    <property type="molecule type" value="Genomic_DNA"/>
</dbReference>
<feature type="region of interest" description="Disordered" evidence="2">
    <location>
        <begin position="183"/>
        <end position="207"/>
    </location>
</feature>
<dbReference type="Proteomes" id="UP001642487">
    <property type="component" value="Chromosome 10"/>
</dbReference>
<name>A0ABP0XZT2_9ROSI</name>
<dbReference type="InterPro" id="IPR004274">
    <property type="entry name" value="FCP1_dom"/>
</dbReference>
<dbReference type="Pfam" id="PF03031">
    <property type="entry name" value="NIF"/>
    <property type="match status" value="1"/>
</dbReference>
<dbReference type="PANTHER" id="PTHR12210">
    <property type="entry name" value="DULLARD PROTEIN PHOSPHATASE"/>
    <property type="match status" value="1"/>
</dbReference>
<feature type="region of interest" description="Disordered" evidence="2">
    <location>
        <begin position="131"/>
        <end position="159"/>
    </location>
</feature>
<gene>
    <name evidence="4" type="ORF">CITCOLO1_LOCUS3901</name>
</gene>
<keyword evidence="1" id="KW-0496">Mitochondrion</keyword>
<evidence type="ECO:0000256" key="1">
    <source>
        <dbReference type="RuleBase" id="RU365079"/>
    </source>
</evidence>
<dbReference type="SUPFAM" id="SSF56784">
    <property type="entry name" value="HAD-like"/>
    <property type="match status" value="1"/>
</dbReference>
<comment type="subcellular location">
    <subcellularLocation>
        <location evidence="1">Mitochondrion inner membrane</location>
        <topology evidence="1">Single-pass membrane protein</topology>
    </subcellularLocation>
</comment>
<organism evidence="4 5">
    <name type="scientific">Citrullus colocynthis</name>
    <name type="common">colocynth</name>
    <dbReference type="NCBI Taxonomy" id="252529"/>
    <lineage>
        <taxon>Eukaryota</taxon>
        <taxon>Viridiplantae</taxon>
        <taxon>Streptophyta</taxon>
        <taxon>Embryophyta</taxon>
        <taxon>Tracheophyta</taxon>
        <taxon>Spermatophyta</taxon>
        <taxon>Magnoliopsida</taxon>
        <taxon>eudicotyledons</taxon>
        <taxon>Gunneridae</taxon>
        <taxon>Pentapetalae</taxon>
        <taxon>rosids</taxon>
        <taxon>fabids</taxon>
        <taxon>Cucurbitales</taxon>
        <taxon>Cucurbitaceae</taxon>
        <taxon>Benincaseae</taxon>
        <taxon>Citrullus</taxon>
    </lineage>
</organism>
<protein>
    <recommendedName>
        <fullName evidence="1">Mitochondrial import inner membrane translocase subunit TIM50</fullName>
    </recommendedName>
</protein>
<keyword evidence="1" id="KW-0813">Transport</keyword>
<proteinExistence type="inferred from homology"/>
<accession>A0ABP0XZT2</accession>
<comment type="subunit">
    <text evidence="1">Component of the TIM23 complex.</text>
</comment>
<feature type="compositionally biased region" description="Acidic residues" evidence="2">
    <location>
        <begin position="1"/>
        <end position="10"/>
    </location>
</feature>
<evidence type="ECO:0000313" key="4">
    <source>
        <dbReference type="EMBL" id="CAK9312218.1"/>
    </source>
</evidence>
<feature type="region of interest" description="Disordered" evidence="2">
    <location>
        <begin position="1"/>
        <end position="57"/>
    </location>
</feature>
<feature type="compositionally biased region" description="Basic and acidic residues" evidence="2">
    <location>
        <begin position="83"/>
        <end position="96"/>
    </location>
</feature>
<dbReference type="SMART" id="SM00577">
    <property type="entry name" value="CPDc"/>
    <property type="match status" value="1"/>
</dbReference>
<dbReference type="InterPro" id="IPR036412">
    <property type="entry name" value="HAD-like_sf"/>
</dbReference>
<feature type="region of interest" description="Disordered" evidence="2">
    <location>
        <begin position="71"/>
        <end position="96"/>
    </location>
</feature>
<keyword evidence="1" id="KW-0809">Transit peptide</keyword>
<keyword evidence="5" id="KW-1185">Reference proteome</keyword>
<sequence length="539" mass="60642">MDISECDTGEGLEHKMKKRKQEQFDDAPEGNMGSVLSGSEDAFSMDKILSENDPGPDATFIMCSTLESETGKTLPDICSSKGNVHEKEHNDDQKLSKDMDTEHENINDSDNLIPDGEDVKQNVARYSVEMEESSSTNAYKEDSGISEDPGGNGMRDHDCHGNLDNVAQELSKEMIDVRKDDHSREKFSDPGSHFPCNEQEYEGDGSSKSLDVEQINDAFGNNALEKVVEGGVEEISVCCSVSERDDETSTSKELIMSTPSCMPPELENAETAKEEVVCFSASGETSSGVDAIAEEKTPSLALDTTEKGDSLGFSRKKLLVLDVNGLLADFIIYVPPGYKPDIVIGKKAVFKRPFCDDFIKFCFERFEVGVWSSRTRRNVDVVIDFLMGDFRQKLLFCWDQSHCTDTTFSTVENKHKPLVLKEIKKLWKYLKPREFNASNTLLLDDSPHKALCNPANTAIFPVTYRFRDTDDTSLGPGGDLRVFLEGLSMAENVQNYVEQNRFGQRPITEKNPSWKFYRRIIYFVERKNDQEDTNSFKWN</sequence>